<sequence length="81" mass="9081">MKYKIGQKIKFTNSFVIELNNGKKAKIVKGDEAMVVRKVDKGSGEIVYTTGEAKGLSQIIDIDVDENIDSDYILKKIMNEL</sequence>
<evidence type="ECO:0000313" key="2">
    <source>
        <dbReference type="Proteomes" id="UP000694308"/>
    </source>
</evidence>
<dbReference type="EMBL" id="JAEEGC010000100">
    <property type="protein sequence ID" value="MBV7274863.1"/>
    <property type="molecule type" value="Genomic_DNA"/>
</dbReference>
<dbReference type="Proteomes" id="UP000694308">
    <property type="component" value="Unassembled WGS sequence"/>
</dbReference>
<reference evidence="1" key="1">
    <citation type="submission" date="2020-12" db="EMBL/GenBank/DDBJ databases">
        <title>Clostridium thailandense sp. nov., a novel acetogenic bacterium isolated from peat land soil in Thailand.</title>
        <authorList>
            <person name="Chaikitkaew S."/>
            <person name="Birkeland N.K."/>
        </authorList>
    </citation>
    <scope>NUCLEOTIDE SEQUENCE</scope>
    <source>
        <strain evidence="1">PL3</strain>
    </source>
</reference>
<evidence type="ECO:0000313" key="1">
    <source>
        <dbReference type="EMBL" id="MBV7274863.1"/>
    </source>
</evidence>
<dbReference type="RefSeq" id="WP_218321922.1">
    <property type="nucleotide sequence ID" value="NZ_JAEEGC010000100.1"/>
</dbReference>
<keyword evidence="2" id="KW-1185">Reference proteome</keyword>
<comment type="caution">
    <text evidence="1">The sequence shown here is derived from an EMBL/GenBank/DDBJ whole genome shotgun (WGS) entry which is preliminary data.</text>
</comment>
<gene>
    <name evidence="1" type="ORF">I6U48_18355</name>
</gene>
<organism evidence="1 2">
    <name type="scientific">Clostridium thailandense</name>
    <dbReference type="NCBI Taxonomy" id="2794346"/>
    <lineage>
        <taxon>Bacteria</taxon>
        <taxon>Bacillati</taxon>
        <taxon>Bacillota</taxon>
        <taxon>Clostridia</taxon>
        <taxon>Eubacteriales</taxon>
        <taxon>Clostridiaceae</taxon>
        <taxon>Clostridium</taxon>
    </lineage>
</organism>
<accession>A0A949X508</accession>
<name>A0A949X508_9CLOT</name>
<proteinExistence type="predicted"/>
<dbReference type="AlphaFoldDB" id="A0A949X508"/>
<protein>
    <submittedName>
        <fullName evidence="1">Uncharacterized protein</fullName>
    </submittedName>
</protein>